<evidence type="ECO:0008006" key="3">
    <source>
        <dbReference type="Google" id="ProtNLM"/>
    </source>
</evidence>
<evidence type="ECO:0000313" key="2">
    <source>
        <dbReference type="Proteomes" id="UP000516160"/>
    </source>
</evidence>
<dbReference type="AlphaFoldDB" id="A0A7G9WA15"/>
<sequence length="198" mass="22177">MDVDLLLNDNSFFKAIFNVIPAIALIMNEDGMVFTINEVGKNLLGLYSYKGDLRGGDTLKCINRHSDPKGCGFSPQCNDCTIRKAIKSAINGEKIARVKGKYIVEVKGEQIELNILISAALMEYQGQKLAISIIEDISELTELEGLIPICAHCKKIRDDDGYWNRVEVYIEKHTEAEFTHDVCPKCIETIKKSHAQLL</sequence>
<dbReference type="KEGG" id="acae:HYG86_12485"/>
<proteinExistence type="predicted"/>
<accession>A0A7G9WA15</accession>
<organism evidence="1 2">
    <name type="scientific">Alkalicella caledoniensis</name>
    <dbReference type="NCBI Taxonomy" id="2731377"/>
    <lineage>
        <taxon>Bacteria</taxon>
        <taxon>Bacillati</taxon>
        <taxon>Bacillota</taxon>
        <taxon>Clostridia</taxon>
        <taxon>Eubacteriales</taxon>
        <taxon>Proteinivoracaceae</taxon>
        <taxon>Alkalicella</taxon>
    </lineage>
</organism>
<gene>
    <name evidence="1" type="ORF">HYG86_12485</name>
</gene>
<protein>
    <recommendedName>
        <fullName evidence="3">PAS domain-containing protein</fullName>
    </recommendedName>
</protein>
<name>A0A7G9WA15_ALKCA</name>
<dbReference type="Gene3D" id="3.30.450.20">
    <property type="entry name" value="PAS domain"/>
    <property type="match status" value="1"/>
</dbReference>
<dbReference type="RefSeq" id="WP_213165899.1">
    <property type="nucleotide sequence ID" value="NZ_CP058559.1"/>
</dbReference>
<reference evidence="1 2" key="1">
    <citation type="submission" date="2020-07" db="EMBL/GenBank/DDBJ databases">
        <title>Alkalicella. sp. LB2 genome.</title>
        <authorList>
            <person name="Postec A."/>
            <person name="Quemeneur M."/>
        </authorList>
    </citation>
    <scope>NUCLEOTIDE SEQUENCE [LARGE SCALE GENOMIC DNA]</scope>
    <source>
        <strain evidence="1 2">LB2</strain>
    </source>
</reference>
<evidence type="ECO:0000313" key="1">
    <source>
        <dbReference type="EMBL" id="QNO15527.1"/>
    </source>
</evidence>
<dbReference type="Proteomes" id="UP000516160">
    <property type="component" value="Chromosome"/>
</dbReference>
<keyword evidence="2" id="KW-1185">Reference proteome</keyword>
<dbReference type="EMBL" id="CP058559">
    <property type="protein sequence ID" value="QNO15527.1"/>
    <property type="molecule type" value="Genomic_DNA"/>
</dbReference>